<dbReference type="InterPro" id="IPR000467">
    <property type="entry name" value="G_patch_dom"/>
</dbReference>
<comment type="caution">
    <text evidence="6">The sequence shown here is derived from an EMBL/GenBank/DDBJ whole genome shotgun (WGS) entry which is preliminary data.</text>
</comment>
<dbReference type="GO" id="GO:0000398">
    <property type="term" value="P:mRNA splicing, via spliceosome"/>
    <property type="evidence" value="ECO:0007669"/>
    <property type="project" value="TreeGrafter"/>
</dbReference>
<keyword evidence="3" id="KW-0539">Nucleus</keyword>
<dbReference type="GO" id="GO:0003723">
    <property type="term" value="F:RNA binding"/>
    <property type="evidence" value="ECO:0007669"/>
    <property type="project" value="UniProtKB-KW"/>
</dbReference>
<accession>A0A5A7RHU7</accession>
<dbReference type="InterPro" id="IPR032675">
    <property type="entry name" value="LRR_dom_sf"/>
</dbReference>
<name>A0A5A7RHU7_STRAF</name>
<feature type="region of interest" description="Disordered" evidence="4">
    <location>
        <begin position="516"/>
        <end position="540"/>
    </location>
</feature>
<evidence type="ECO:0000313" key="6">
    <source>
        <dbReference type="EMBL" id="GER56797.1"/>
    </source>
</evidence>
<dbReference type="Gene3D" id="3.80.10.10">
    <property type="entry name" value="Ribonuclease Inhibitor"/>
    <property type="match status" value="1"/>
</dbReference>
<evidence type="ECO:0000259" key="5">
    <source>
        <dbReference type="PROSITE" id="PS50174"/>
    </source>
</evidence>
<evidence type="ECO:0000256" key="3">
    <source>
        <dbReference type="ARBA" id="ARBA00023242"/>
    </source>
</evidence>
<dbReference type="Proteomes" id="UP000325081">
    <property type="component" value="Unassembled WGS sequence"/>
</dbReference>
<feature type="compositionally biased region" description="Low complexity" evidence="4">
    <location>
        <begin position="528"/>
        <end position="540"/>
    </location>
</feature>
<dbReference type="OrthoDB" id="4822at2759"/>
<feature type="region of interest" description="Disordered" evidence="4">
    <location>
        <begin position="293"/>
        <end position="325"/>
    </location>
</feature>
<protein>
    <submittedName>
        <fullName evidence="6">D111/G-patch domain-containing protein</fullName>
    </submittedName>
</protein>
<dbReference type="PANTHER" id="PTHR13948:SF38">
    <property type="entry name" value="D111_G-PATCH DOMAIN-CONTAINING PROTEIN"/>
    <property type="match status" value="1"/>
</dbReference>
<comment type="subcellular location">
    <subcellularLocation>
        <location evidence="1">Nucleus</location>
    </subcellularLocation>
</comment>
<gene>
    <name evidence="6" type="ORF">STAS_34535</name>
</gene>
<organism evidence="6 7">
    <name type="scientific">Striga asiatica</name>
    <name type="common">Asiatic witchweed</name>
    <name type="synonym">Buchnera asiatica</name>
    <dbReference type="NCBI Taxonomy" id="4170"/>
    <lineage>
        <taxon>Eukaryota</taxon>
        <taxon>Viridiplantae</taxon>
        <taxon>Streptophyta</taxon>
        <taxon>Embryophyta</taxon>
        <taxon>Tracheophyta</taxon>
        <taxon>Spermatophyta</taxon>
        <taxon>Magnoliopsida</taxon>
        <taxon>eudicotyledons</taxon>
        <taxon>Gunneridae</taxon>
        <taxon>Pentapetalae</taxon>
        <taxon>asterids</taxon>
        <taxon>lamiids</taxon>
        <taxon>Lamiales</taxon>
        <taxon>Orobanchaceae</taxon>
        <taxon>Buchnereae</taxon>
        <taxon>Striga</taxon>
    </lineage>
</organism>
<dbReference type="Pfam" id="PF01585">
    <property type="entry name" value="G-patch"/>
    <property type="match status" value="1"/>
</dbReference>
<dbReference type="SMART" id="SM00443">
    <property type="entry name" value="G_patch"/>
    <property type="match status" value="1"/>
</dbReference>
<feature type="compositionally biased region" description="Polar residues" evidence="4">
    <location>
        <begin position="293"/>
        <end position="308"/>
    </location>
</feature>
<evidence type="ECO:0000313" key="7">
    <source>
        <dbReference type="Proteomes" id="UP000325081"/>
    </source>
</evidence>
<feature type="domain" description="G-patch" evidence="5">
    <location>
        <begin position="557"/>
        <end position="603"/>
    </location>
</feature>
<dbReference type="GO" id="GO:0005634">
    <property type="term" value="C:nucleus"/>
    <property type="evidence" value="ECO:0007669"/>
    <property type="project" value="UniProtKB-SubCell"/>
</dbReference>
<feature type="compositionally biased region" description="Acidic residues" evidence="4">
    <location>
        <begin position="309"/>
        <end position="325"/>
    </location>
</feature>
<keyword evidence="7" id="KW-1185">Reference proteome</keyword>
<evidence type="ECO:0000256" key="2">
    <source>
        <dbReference type="ARBA" id="ARBA00022884"/>
    </source>
</evidence>
<dbReference type="AlphaFoldDB" id="A0A5A7RHU7"/>
<dbReference type="SUPFAM" id="SSF52058">
    <property type="entry name" value="L domain-like"/>
    <property type="match status" value="1"/>
</dbReference>
<dbReference type="PANTHER" id="PTHR13948">
    <property type="entry name" value="RNA-BINDING PROTEIN"/>
    <property type="match status" value="1"/>
</dbReference>
<feature type="region of interest" description="Disordered" evidence="4">
    <location>
        <begin position="166"/>
        <end position="192"/>
    </location>
</feature>
<keyword evidence="2" id="KW-0694">RNA-binding</keyword>
<reference evidence="7" key="1">
    <citation type="journal article" date="2019" name="Curr. Biol.">
        <title>Genome Sequence of Striga asiatica Provides Insight into the Evolution of Plant Parasitism.</title>
        <authorList>
            <person name="Yoshida S."/>
            <person name="Kim S."/>
            <person name="Wafula E.K."/>
            <person name="Tanskanen J."/>
            <person name="Kim Y.M."/>
            <person name="Honaas L."/>
            <person name="Yang Z."/>
            <person name="Spallek T."/>
            <person name="Conn C.E."/>
            <person name="Ichihashi Y."/>
            <person name="Cheong K."/>
            <person name="Cui S."/>
            <person name="Der J.P."/>
            <person name="Gundlach H."/>
            <person name="Jiao Y."/>
            <person name="Hori C."/>
            <person name="Ishida J.K."/>
            <person name="Kasahara H."/>
            <person name="Kiba T."/>
            <person name="Kim M.S."/>
            <person name="Koo N."/>
            <person name="Laohavisit A."/>
            <person name="Lee Y.H."/>
            <person name="Lumba S."/>
            <person name="McCourt P."/>
            <person name="Mortimer J.C."/>
            <person name="Mutuku J.M."/>
            <person name="Nomura T."/>
            <person name="Sasaki-Sekimoto Y."/>
            <person name="Seto Y."/>
            <person name="Wang Y."/>
            <person name="Wakatake T."/>
            <person name="Sakakibara H."/>
            <person name="Demura T."/>
            <person name="Yamaguchi S."/>
            <person name="Yoneyama K."/>
            <person name="Manabe R.I."/>
            <person name="Nelson D.C."/>
            <person name="Schulman A.H."/>
            <person name="Timko M.P."/>
            <person name="dePamphilis C.W."/>
            <person name="Choi D."/>
            <person name="Shirasu K."/>
        </authorList>
    </citation>
    <scope>NUCLEOTIDE SEQUENCE [LARGE SCALE GENOMIC DNA]</scope>
    <source>
        <strain evidence="7">cv. UVA1</strain>
    </source>
</reference>
<evidence type="ECO:0000256" key="4">
    <source>
        <dbReference type="SAM" id="MobiDB-lite"/>
    </source>
</evidence>
<dbReference type="PROSITE" id="PS50174">
    <property type="entry name" value="G_PATCH"/>
    <property type="match status" value="1"/>
</dbReference>
<dbReference type="EMBL" id="BKCP01012737">
    <property type="protein sequence ID" value="GER56797.1"/>
    <property type="molecule type" value="Genomic_DNA"/>
</dbReference>
<sequence length="606" mass="67035">MKKLGVRVDPSRWNAVDAFSFLGELSSVYRKFNSLKCSVKECSLGSHVFPCFNDPFPLFIKKLSLSGCGFSWDHISHVAALPSLQVLKLRMNAFRGAFGKHYLLTRVVIRHCYMLREVDNELSEIPQFGELEVEDCSPDIEAWATRVRDERLRRLGVDRLQLMIHSSRNESDKRNSSAATRPTSPVAAAHERCPPYSAFGSVEKSRKKLLDFTTTHKQALDQTDMVNCNSGGEKLEAQMEGIEASADPCLGEQTDLSACNATEQSDYPPPPSEWLEDTLIEMYLSGHSNQTTYAAENNDIDNPSVQENGDNDSDELEEGEWVPDDPDFWKNFSEKVLAAGVTEEEENWRAQYGQVSSRSDEEWVSDLQTVDLWDWGLVRGTKKGGKTEVARLVGRLNKSSSKLHPSVPSGGGILKSAPVCEVYFDMVRVTSGRIYRLRTPSLKYLASLTAYEASNPTKDWSFPQLSLKDHTQKLSDSQNLEGLAAQKDKSSSSVKLVQSKKDHIYRDRAAERRALHGGFGVGPGQKNSTEASDSASSYSASQRDVAEAEALNFSFGTGSYARKVLEGMGWKEGEALGLSVKGLIEPLQATGNKGTAGLGFANGRRK</sequence>
<proteinExistence type="predicted"/>
<evidence type="ECO:0000256" key="1">
    <source>
        <dbReference type="ARBA" id="ARBA00004123"/>
    </source>
</evidence>